<evidence type="ECO:0000313" key="3">
    <source>
        <dbReference type="Proteomes" id="UP000509626"/>
    </source>
</evidence>
<protein>
    <submittedName>
        <fullName evidence="2">Uncharacterized protein</fullName>
    </submittedName>
</protein>
<organism evidence="2 3">
    <name type="scientific">Halorarum salinum</name>
    <dbReference type="NCBI Taxonomy" id="2743089"/>
    <lineage>
        <taxon>Archaea</taxon>
        <taxon>Methanobacteriati</taxon>
        <taxon>Methanobacteriota</taxon>
        <taxon>Stenosarchaea group</taxon>
        <taxon>Halobacteria</taxon>
        <taxon>Halobacteriales</taxon>
        <taxon>Haloferacaceae</taxon>
        <taxon>Halorarum</taxon>
    </lineage>
</organism>
<feature type="region of interest" description="Disordered" evidence="1">
    <location>
        <begin position="13"/>
        <end position="96"/>
    </location>
</feature>
<evidence type="ECO:0000313" key="2">
    <source>
        <dbReference type="EMBL" id="QLG64276.1"/>
    </source>
</evidence>
<accession>A0A7D5QCL0</accession>
<keyword evidence="2" id="KW-0614">Plasmid</keyword>
<reference evidence="2 3" key="1">
    <citation type="submission" date="2020-06" db="EMBL/GenBank/DDBJ databases">
        <title>NJ-3-1, isolated from saline soil.</title>
        <authorList>
            <person name="Cui H.L."/>
            <person name="Shi X."/>
        </authorList>
    </citation>
    <scope>NUCLEOTIDE SEQUENCE [LARGE SCALE GENOMIC DNA]</scope>
    <source>
        <strain evidence="2 3">NJ-3-1</strain>
        <plasmid evidence="2 3">unnamed1</plasmid>
    </source>
</reference>
<dbReference type="OrthoDB" id="176261at2157"/>
<evidence type="ECO:0000256" key="1">
    <source>
        <dbReference type="SAM" id="MobiDB-lite"/>
    </source>
</evidence>
<geneLocation type="plasmid" evidence="2 3">
    <name>unnamed1</name>
</geneLocation>
<dbReference type="KEGG" id="halu:HUG12_21065"/>
<keyword evidence="3" id="KW-1185">Reference proteome</keyword>
<sequence length="96" mass="10353">MKYCLDCEWSVSDGTDFGGIDRRESDPAERDREGADAAEADADDPSGRAIAHAAETGHSIESDGPPFPRALLDRNNPDLSQVLPVTPRRDRCGLNG</sequence>
<dbReference type="AlphaFoldDB" id="A0A7D5QCL0"/>
<feature type="compositionally biased region" description="Basic and acidic residues" evidence="1">
    <location>
        <begin position="19"/>
        <end position="35"/>
    </location>
</feature>
<dbReference type="GeneID" id="56040006"/>
<proteinExistence type="predicted"/>
<gene>
    <name evidence="2" type="ORF">HUG12_21065</name>
</gene>
<dbReference type="Proteomes" id="UP000509626">
    <property type="component" value="Plasmid unnamed1"/>
</dbReference>
<dbReference type="RefSeq" id="WP_179270858.1">
    <property type="nucleotide sequence ID" value="NZ_CP058580.1"/>
</dbReference>
<feature type="compositionally biased region" description="Basic and acidic residues" evidence="1">
    <location>
        <begin position="87"/>
        <end position="96"/>
    </location>
</feature>
<name>A0A7D5QCL0_9EURY</name>
<dbReference type="EMBL" id="CP058580">
    <property type="protein sequence ID" value="QLG64276.1"/>
    <property type="molecule type" value="Genomic_DNA"/>
</dbReference>